<keyword evidence="4" id="KW-0808">Transferase</keyword>
<keyword evidence="3" id="KW-0328">Glycosyltransferase</keyword>
<keyword evidence="12" id="KW-1185">Reference proteome</keyword>
<evidence type="ECO:0000256" key="7">
    <source>
        <dbReference type="ARBA" id="ARBA00023136"/>
    </source>
</evidence>
<evidence type="ECO:0000256" key="2">
    <source>
        <dbReference type="ARBA" id="ARBA00008440"/>
    </source>
</evidence>
<comment type="similarity">
    <text evidence="2">Belongs to the HAK/KUP transporter (TC 2.A.72.3) family.</text>
</comment>
<dbReference type="AlphaFoldDB" id="A0A835IE32"/>
<reference evidence="11 12" key="1">
    <citation type="submission" date="2020-10" db="EMBL/GenBank/DDBJ databases">
        <title>The Coptis chinensis genome and diversification of protoberbering-type alkaloids.</title>
        <authorList>
            <person name="Wang B."/>
            <person name="Shu S."/>
            <person name="Song C."/>
            <person name="Liu Y."/>
        </authorList>
    </citation>
    <scope>NUCLEOTIDE SEQUENCE [LARGE SCALE GENOMIC DNA]</scope>
    <source>
        <strain evidence="11">HL-2020</strain>
        <tissue evidence="11">Leaf</tissue>
    </source>
</reference>
<evidence type="ECO:0000256" key="8">
    <source>
        <dbReference type="PIRSR" id="PIRSR605150-2"/>
    </source>
</evidence>
<organism evidence="11 12">
    <name type="scientific">Coptis chinensis</name>
    <dbReference type="NCBI Taxonomy" id="261450"/>
    <lineage>
        <taxon>Eukaryota</taxon>
        <taxon>Viridiplantae</taxon>
        <taxon>Streptophyta</taxon>
        <taxon>Embryophyta</taxon>
        <taxon>Tracheophyta</taxon>
        <taxon>Spermatophyta</taxon>
        <taxon>Magnoliopsida</taxon>
        <taxon>Ranunculales</taxon>
        <taxon>Ranunculaceae</taxon>
        <taxon>Coptidoideae</taxon>
        <taxon>Coptis</taxon>
    </lineage>
</organism>
<dbReference type="OrthoDB" id="1734639at2759"/>
<feature type="binding site" evidence="8">
    <location>
        <position position="288"/>
    </location>
    <ligand>
        <name>UDP-alpha-D-glucose</name>
        <dbReference type="ChEBI" id="CHEBI:58885"/>
    </ligand>
</feature>
<feature type="transmembrane region" description="Helical" evidence="9">
    <location>
        <begin position="43"/>
        <end position="63"/>
    </location>
</feature>
<keyword evidence="5 9" id="KW-0812">Transmembrane</keyword>
<feature type="domain" description="K+ potassium transporter integral membrane" evidence="10">
    <location>
        <begin position="16"/>
        <end position="135"/>
    </location>
</feature>
<keyword evidence="6 9" id="KW-1133">Transmembrane helix</keyword>
<feature type="binding site" evidence="8">
    <location>
        <position position="317"/>
    </location>
    <ligand>
        <name>UDP-alpha-D-glucose</name>
        <dbReference type="ChEBI" id="CHEBI:58885"/>
    </ligand>
</feature>
<dbReference type="InterPro" id="IPR003855">
    <property type="entry name" value="K+_transporter"/>
</dbReference>
<dbReference type="Pfam" id="PF03552">
    <property type="entry name" value="Cellulose_synt"/>
    <property type="match status" value="1"/>
</dbReference>
<evidence type="ECO:0000256" key="4">
    <source>
        <dbReference type="ARBA" id="ARBA00022679"/>
    </source>
</evidence>
<dbReference type="InterPro" id="IPR053951">
    <property type="entry name" value="K_trans_N"/>
</dbReference>
<evidence type="ECO:0000256" key="3">
    <source>
        <dbReference type="ARBA" id="ARBA00022676"/>
    </source>
</evidence>
<proteinExistence type="inferred from homology"/>
<dbReference type="GO" id="GO:0030244">
    <property type="term" value="P:cellulose biosynthetic process"/>
    <property type="evidence" value="ECO:0007669"/>
    <property type="project" value="InterPro"/>
</dbReference>
<protein>
    <recommendedName>
        <fullName evidence="10">K+ potassium transporter integral membrane domain-containing protein</fullName>
    </recommendedName>
</protein>
<evidence type="ECO:0000256" key="6">
    <source>
        <dbReference type="ARBA" id="ARBA00022989"/>
    </source>
</evidence>
<evidence type="ECO:0000313" key="11">
    <source>
        <dbReference type="EMBL" id="KAF9614727.1"/>
    </source>
</evidence>
<dbReference type="GO" id="GO:0015079">
    <property type="term" value="F:potassium ion transmembrane transporter activity"/>
    <property type="evidence" value="ECO:0007669"/>
    <property type="project" value="InterPro"/>
</dbReference>
<evidence type="ECO:0000256" key="1">
    <source>
        <dbReference type="ARBA" id="ARBA00004308"/>
    </source>
</evidence>
<accession>A0A835IE32</accession>
<evidence type="ECO:0000256" key="5">
    <source>
        <dbReference type="ARBA" id="ARBA00022692"/>
    </source>
</evidence>
<sequence length="391" mass="44043">MSVWDLLFFSSDSTVILAVINEKTGSEALFANLRHFNVHSIQLSTSLPCFTSIVLAYVGQAFYLRKHNLDAGAAFYKSIPGPLYWPMFVVAVLASIITSQSLISASALLYRPTFSCTWCFPWVKVVHISSEYKGQAESVTREFRLEVVQKNATNRKMNTIGHTLERQKYAQIRYKKKQNNPNVKVYREDDWLTGHERRDGSVLESARVAYEILVDMAIHAAIGRFLCSSSNVEDHENPVLVREDFSQAMNSQICFGRDVVSKVLLTKDAFFLTSLILLHQKEGMIILESPMMVINTVLSVMAYNYPTEKLSVYVFDDGHAHVAEALKVPLHVFFTMPWTPTNEFPHPPSRVKQPVGYRVGDNGYGSYSSKPYAGLLTPSTAEMFKNIATGI</sequence>
<comment type="caution">
    <text evidence="11">The sequence shown here is derived from an EMBL/GenBank/DDBJ whole genome shotgun (WGS) entry which is preliminary data.</text>
</comment>
<dbReference type="Gene3D" id="3.40.50.2000">
    <property type="entry name" value="Glycogen Phosphorylase B"/>
    <property type="match status" value="1"/>
</dbReference>
<dbReference type="PANTHER" id="PTHR30540">
    <property type="entry name" value="OSMOTIC STRESS POTASSIUM TRANSPORTER"/>
    <property type="match status" value="1"/>
</dbReference>
<dbReference type="GO" id="GO:0016020">
    <property type="term" value="C:membrane"/>
    <property type="evidence" value="ECO:0007669"/>
    <property type="project" value="InterPro"/>
</dbReference>
<dbReference type="EMBL" id="JADFTS010000003">
    <property type="protein sequence ID" value="KAF9614727.1"/>
    <property type="molecule type" value="Genomic_DNA"/>
</dbReference>
<dbReference type="SUPFAM" id="SSF53756">
    <property type="entry name" value="UDP-Glycosyltransferase/glycogen phosphorylase"/>
    <property type="match status" value="1"/>
</dbReference>
<name>A0A835IE32_9MAGN</name>
<feature type="transmembrane region" description="Helical" evidence="9">
    <location>
        <begin position="83"/>
        <end position="103"/>
    </location>
</feature>
<dbReference type="GO" id="GO:0012505">
    <property type="term" value="C:endomembrane system"/>
    <property type="evidence" value="ECO:0007669"/>
    <property type="project" value="UniProtKB-SubCell"/>
</dbReference>
<evidence type="ECO:0000259" key="10">
    <source>
        <dbReference type="Pfam" id="PF02705"/>
    </source>
</evidence>
<comment type="subcellular location">
    <subcellularLocation>
        <location evidence="1">Endomembrane system</location>
    </subcellularLocation>
</comment>
<gene>
    <name evidence="11" type="ORF">IFM89_020560</name>
</gene>
<evidence type="ECO:0000313" key="12">
    <source>
        <dbReference type="Proteomes" id="UP000631114"/>
    </source>
</evidence>
<dbReference type="PANTHER" id="PTHR30540:SF87">
    <property type="entry name" value="POTASSIUM TRANSPORTER"/>
    <property type="match status" value="1"/>
</dbReference>
<dbReference type="Proteomes" id="UP000631114">
    <property type="component" value="Unassembled WGS sequence"/>
</dbReference>
<evidence type="ECO:0000256" key="9">
    <source>
        <dbReference type="SAM" id="Phobius"/>
    </source>
</evidence>
<keyword evidence="7 9" id="KW-0472">Membrane</keyword>
<dbReference type="GO" id="GO:0016760">
    <property type="term" value="F:cellulose synthase (UDP-forming) activity"/>
    <property type="evidence" value="ECO:0007669"/>
    <property type="project" value="InterPro"/>
</dbReference>
<dbReference type="InterPro" id="IPR005150">
    <property type="entry name" value="Cellulose_synth"/>
</dbReference>
<dbReference type="Pfam" id="PF02705">
    <property type="entry name" value="K_trans"/>
    <property type="match status" value="1"/>
</dbReference>